<feature type="transmembrane region" description="Helical" evidence="11">
    <location>
        <begin position="120"/>
        <end position="142"/>
    </location>
</feature>
<dbReference type="GO" id="GO:0005886">
    <property type="term" value="C:plasma membrane"/>
    <property type="evidence" value="ECO:0007669"/>
    <property type="project" value="UniProtKB-SubCell"/>
</dbReference>
<keyword evidence="7 11" id="KW-0408">Iron</keyword>
<comment type="subunit">
    <text evidence="11">Interacts with CtaB.</text>
</comment>
<evidence type="ECO:0000256" key="1">
    <source>
        <dbReference type="ARBA" id="ARBA00004141"/>
    </source>
</evidence>
<feature type="transmembrane region" description="Helical" evidence="11">
    <location>
        <begin position="214"/>
        <end position="232"/>
    </location>
</feature>
<organism evidence="12 13">
    <name type="scientific">Ornithinibacillus caprae</name>
    <dbReference type="NCBI Taxonomy" id="2678566"/>
    <lineage>
        <taxon>Bacteria</taxon>
        <taxon>Bacillati</taxon>
        <taxon>Bacillota</taxon>
        <taxon>Bacilli</taxon>
        <taxon>Bacillales</taxon>
        <taxon>Bacillaceae</taxon>
        <taxon>Ornithinibacillus</taxon>
    </lineage>
</organism>
<dbReference type="PANTHER" id="PTHR35457">
    <property type="entry name" value="HEME A SYNTHASE"/>
    <property type="match status" value="1"/>
</dbReference>
<keyword evidence="10" id="KW-1015">Disulfide bond</keyword>
<feature type="transmembrane region" description="Helical" evidence="11">
    <location>
        <begin position="163"/>
        <end position="180"/>
    </location>
</feature>
<feature type="transmembrane region" description="Helical" evidence="11">
    <location>
        <begin position="273"/>
        <end position="294"/>
    </location>
</feature>
<evidence type="ECO:0000256" key="8">
    <source>
        <dbReference type="ARBA" id="ARBA00023133"/>
    </source>
</evidence>
<evidence type="ECO:0000313" key="12">
    <source>
        <dbReference type="EMBL" id="MUK89565.1"/>
    </source>
</evidence>
<keyword evidence="3 11" id="KW-0812">Transmembrane</keyword>
<accession>A0A6N8FJD3</accession>
<feature type="transmembrane region" description="Helical" evidence="11">
    <location>
        <begin position="7"/>
        <end position="26"/>
    </location>
</feature>
<feature type="transmembrane region" description="Helical" evidence="11">
    <location>
        <begin position="244"/>
        <end position="267"/>
    </location>
</feature>
<keyword evidence="6 11" id="KW-0560">Oxidoreductase</keyword>
<evidence type="ECO:0000256" key="3">
    <source>
        <dbReference type="ARBA" id="ARBA00022692"/>
    </source>
</evidence>
<comment type="pathway">
    <text evidence="11">Porphyrin-containing compound metabolism; heme A biosynthesis; heme A from heme O: step 1/1.</text>
</comment>
<dbReference type="HAMAP" id="MF_01664">
    <property type="entry name" value="HemeA_synth_type1"/>
    <property type="match status" value="1"/>
</dbReference>
<evidence type="ECO:0000256" key="9">
    <source>
        <dbReference type="ARBA" id="ARBA00023136"/>
    </source>
</evidence>
<keyword evidence="4 11" id="KW-0479">Metal-binding</keyword>
<keyword evidence="13" id="KW-1185">Reference proteome</keyword>
<feature type="transmembrane region" description="Helical" evidence="11">
    <location>
        <begin position="63"/>
        <end position="80"/>
    </location>
</feature>
<feature type="binding site" description="axial binding residue" evidence="11">
    <location>
        <position position="278"/>
    </location>
    <ligand>
        <name>heme</name>
        <dbReference type="ChEBI" id="CHEBI:30413"/>
    </ligand>
    <ligandPart>
        <name>Fe</name>
        <dbReference type="ChEBI" id="CHEBI:18248"/>
    </ligandPart>
</feature>
<evidence type="ECO:0000256" key="7">
    <source>
        <dbReference type="ARBA" id="ARBA00023004"/>
    </source>
</evidence>
<dbReference type="EC" id="1.17.99.9" evidence="11"/>
<evidence type="ECO:0000256" key="5">
    <source>
        <dbReference type="ARBA" id="ARBA00022989"/>
    </source>
</evidence>
<evidence type="ECO:0000256" key="6">
    <source>
        <dbReference type="ARBA" id="ARBA00023002"/>
    </source>
</evidence>
<dbReference type="GO" id="GO:0006784">
    <property type="term" value="P:heme A biosynthetic process"/>
    <property type="evidence" value="ECO:0007669"/>
    <property type="project" value="UniProtKB-UniRule"/>
</dbReference>
<dbReference type="InterPro" id="IPR050450">
    <property type="entry name" value="COX15/CtaA_HemeA_synthase"/>
</dbReference>
<gene>
    <name evidence="11" type="primary">ctaA</name>
    <name evidence="12" type="ORF">GMD78_14450</name>
</gene>
<dbReference type="EMBL" id="WOCA01000012">
    <property type="protein sequence ID" value="MUK89565.1"/>
    <property type="molecule type" value="Genomic_DNA"/>
</dbReference>
<comment type="caution">
    <text evidence="12">The sequence shown here is derived from an EMBL/GenBank/DDBJ whole genome shotgun (WGS) entry which is preliminary data.</text>
</comment>
<comment type="catalytic activity">
    <reaction evidence="11">
        <text>Fe(II)-heme o + 2 A + H2O = Fe(II)-heme a + 2 AH2</text>
        <dbReference type="Rhea" id="RHEA:63388"/>
        <dbReference type="ChEBI" id="CHEBI:13193"/>
        <dbReference type="ChEBI" id="CHEBI:15377"/>
        <dbReference type="ChEBI" id="CHEBI:17499"/>
        <dbReference type="ChEBI" id="CHEBI:60530"/>
        <dbReference type="ChEBI" id="CHEBI:61715"/>
        <dbReference type="EC" id="1.17.99.9"/>
    </reaction>
</comment>
<feature type="binding site" description="axial binding residue" evidence="11">
    <location>
        <position position="216"/>
    </location>
    <ligand>
        <name>heme</name>
        <dbReference type="ChEBI" id="CHEBI:30413"/>
    </ligand>
    <ligandPart>
        <name>Fe</name>
        <dbReference type="ChEBI" id="CHEBI:18248"/>
    </ligandPart>
</feature>
<dbReference type="Pfam" id="PF02628">
    <property type="entry name" value="COX15-CtaA"/>
    <property type="match status" value="1"/>
</dbReference>
<evidence type="ECO:0000256" key="4">
    <source>
        <dbReference type="ARBA" id="ARBA00022723"/>
    </source>
</evidence>
<comment type="subcellular location">
    <subcellularLocation>
        <location evidence="11">Cell membrane</location>
        <topology evidence="11">Multi-pass membrane protein</topology>
    </subcellularLocation>
    <subcellularLocation>
        <location evidence="1">Membrane</location>
        <topology evidence="1">Multi-pass membrane protein</topology>
    </subcellularLocation>
</comment>
<comment type="function">
    <text evidence="11">Catalyzes the conversion of heme O to heme A by two successive hydroxylations of the methyl group at C8. The first hydroxylation forms heme I, the second hydroxylation results in an unstable dihydroxymethyl group, which spontaneously dehydrates, resulting in the formyl group of heme A.</text>
</comment>
<dbReference type="InterPro" id="IPR003780">
    <property type="entry name" value="COX15/CtaA_fam"/>
</dbReference>
<evidence type="ECO:0000256" key="2">
    <source>
        <dbReference type="ARBA" id="ARBA00022475"/>
    </source>
</evidence>
<dbReference type="InterPro" id="IPR023755">
    <property type="entry name" value="HemeA_Synthase_type1"/>
</dbReference>
<dbReference type="RefSeq" id="WP_155669524.1">
    <property type="nucleotide sequence ID" value="NZ_WOCA01000012.1"/>
</dbReference>
<dbReference type="GO" id="GO:0046872">
    <property type="term" value="F:metal ion binding"/>
    <property type="evidence" value="ECO:0007669"/>
    <property type="project" value="UniProtKB-KW"/>
</dbReference>
<keyword evidence="9 11" id="KW-0472">Membrane</keyword>
<dbReference type="AlphaFoldDB" id="A0A6N8FJD3"/>
<evidence type="ECO:0000256" key="11">
    <source>
        <dbReference type="HAMAP-Rule" id="MF_01664"/>
    </source>
</evidence>
<protein>
    <recommendedName>
        <fullName evidence="11">Heme A synthase</fullName>
        <shortName evidence="11">HAS</shortName>
        <ecNumber evidence="11">1.17.99.9</ecNumber>
    </recommendedName>
    <alternativeName>
        <fullName evidence="11">Cytochrome aa3-controlling protein</fullName>
    </alternativeName>
</protein>
<keyword evidence="5 11" id="KW-1133">Transmembrane helix</keyword>
<evidence type="ECO:0000313" key="13">
    <source>
        <dbReference type="Proteomes" id="UP000469125"/>
    </source>
</evidence>
<dbReference type="UniPathway" id="UPA00269">
    <property type="reaction ID" value="UER00713"/>
</dbReference>
<dbReference type="GO" id="GO:0120547">
    <property type="term" value="F:heme A synthase activity"/>
    <property type="evidence" value="ECO:0007669"/>
    <property type="project" value="UniProtKB-EC"/>
</dbReference>
<comment type="similarity">
    <text evidence="11">Belongs to the COX15/CtaA family. Type 1 subfamily.</text>
</comment>
<comment type="cofactor">
    <cofactor evidence="11">
        <name>heme b</name>
        <dbReference type="ChEBI" id="CHEBI:60344"/>
    </cofactor>
</comment>
<evidence type="ECO:0000256" key="10">
    <source>
        <dbReference type="ARBA" id="ARBA00023157"/>
    </source>
</evidence>
<name>A0A6N8FJD3_9BACI</name>
<feature type="transmembrane region" description="Helical" evidence="11">
    <location>
        <begin position="92"/>
        <end position="114"/>
    </location>
</feature>
<sequence length="319" mass="35733">MVKILKWLSVVASVGMIFILIGGALVTKTESGAGCGSSWPLCNGEFIPTDISPELVIELSHRLVSGIVGIVVLLLSFLSWKHIGHIREVKFLSFLSIFFLVLQGLIGAAAVMWGQSDFVLAAHFGISLISFAAVFLLMLLIFEIDKKFDTKSLHINKKHRLEIYALTLYTLIVVYTGALVRHTNANLVCGDWPFCTNTAPFDFSSYSLEQWIQMGHRLAAGVLFIWTAVLFFRMIKNYRHSRVMFWGWTTVFALITLQVFFGAMIIFTLLNLGIALLHALVISCYFAMLSYFILLSSRSAAMEKSHSQSNQSNNFIKVK</sequence>
<keyword evidence="2 11" id="KW-1003">Cell membrane</keyword>
<reference evidence="12 13" key="1">
    <citation type="submission" date="2019-11" db="EMBL/GenBank/DDBJ databases">
        <authorList>
            <person name="Li X."/>
        </authorList>
    </citation>
    <scope>NUCLEOTIDE SEQUENCE [LARGE SCALE GENOMIC DNA]</scope>
    <source>
        <strain evidence="12 13">L9</strain>
    </source>
</reference>
<keyword evidence="8 11" id="KW-0350">Heme biosynthesis</keyword>
<proteinExistence type="inferred from homology"/>
<dbReference type="PANTHER" id="PTHR35457:SF1">
    <property type="entry name" value="HEME A SYNTHASE"/>
    <property type="match status" value="1"/>
</dbReference>
<dbReference type="Proteomes" id="UP000469125">
    <property type="component" value="Unassembled WGS sequence"/>
</dbReference>